<keyword evidence="1" id="KW-0812">Transmembrane</keyword>
<evidence type="ECO:0000313" key="2">
    <source>
        <dbReference type="EMBL" id="QYO77299.1"/>
    </source>
</evidence>
<keyword evidence="3" id="KW-1185">Reference proteome</keyword>
<dbReference type="RefSeq" id="WP_220305760.1">
    <property type="nucleotide sequence ID" value="NZ_CP080590.1"/>
</dbReference>
<evidence type="ECO:0000313" key="3">
    <source>
        <dbReference type="Proteomes" id="UP000825799"/>
    </source>
</evidence>
<organism evidence="2 3">
    <name type="scientific">Devosia salina</name>
    <dbReference type="NCBI Taxonomy" id="2860336"/>
    <lineage>
        <taxon>Bacteria</taxon>
        <taxon>Pseudomonadati</taxon>
        <taxon>Pseudomonadota</taxon>
        <taxon>Alphaproteobacteria</taxon>
        <taxon>Hyphomicrobiales</taxon>
        <taxon>Devosiaceae</taxon>
        <taxon>Devosia</taxon>
    </lineage>
</organism>
<keyword evidence="1" id="KW-1133">Transmembrane helix</keyword>
<gene>
    <name evidence="2" type="ORF">K1X15_01560</name>
</gene>
<proteinExistence type="predicted"/>
<keyword evidence="1" id="KW-0472">Membrane</keyword>
<evidence type="ECO:0000256" key="1">
    <source>
        <dbReference type="SAM" id="Phobius"/>
    </source>
</evidence>
<dbReference type="Proteomes" id="UP000825799">
    <property type="component" value="Chromosome"/>
</dbReference>
<reference evidence="2 3" key="1">
    <citation type="submission" date="2021-08" db="EMBL/GenBank/DDBJ databases">
        <title>Devosia salina sp. nov., isolated from the South China Sea sediment.</title>
        <authorList>
            <person name="Zhou Z."/>
        </authorList>
    </citation>
    <scope>NUCLEOTIDE SEQUENCE [LARGE SCALE GENOMIC DNA]</scope>
    <source>
        <strain evidence="2 3">SCS-3</strain>
    </source>
</reference>
<dbReference type="EMBL" id="CP080590">
    <property type="protein sequence ID" value="QYO77299.1"/>
    <property type="molecule type" value="Genomic_DNA"/>
</dbReference>
<protein>
    <submittedName>
        <fullName evidence="2">Uncharacterized protein</fullName>
    </submittedName>
</protein>
<name>A0ABX8WGX7_9HYPH</name>
<feature type="transmembrane region" description="Helical" evidence="1">
    <location>
        <begin position="89"/>
        <end position="110"/>
    </location>
</feature>
<sequence length="196" mass="20985">MASIPAKLMGRIARNGARGKAARLFLRRNVSRLSPEEIAKLPASTLKRIGRELRAAAMGQANETVGAASGQITPPASSSSNRTKRIPSLIQLLIEAVICIVALTVTAVAVERPVRWGLYHVGLFSSEQMGLCQRLDRWSDGCSFEVRTDGLGIDQVAVLVDMPPAVLAAANPTLFPYEPLPRGTLVRISRSGGSNE</sequence>
<accession>A0ABX8WGX7</accession>